<protein>
    <submittedName>
        <fullName evidence="2">Uncharacterized protein</fullName>
    </submittedName>
</protein>
<evidence type="ECO:0000313" key="2">
    <source>
        <dbReference type="EMBL" id="PJE63664.1"/>
    </source>
</evidence>
<name>A0A2M8KUQ5_9BACT</name>
<dbReference type="Proteomes" id="UP000231569">
    <property type="component" value="Unassembled WGS sequence"/>
</dbReference>
<evidence type="ECO:0000313" key="3">
    <source>
        <dbReference type="Proteomes" id="UP000231569"/>
    </source>
</evidence>
<comment type="caution">
    <text evidence="2">The sequence shown here is derived from an EMBL/GenBank/DDBJ whole genome shotgun (WGS) entry which is preliminary data.</text>
</comment>
<keyword evidence="1" id="KW-0472">Membrane</keyword>
<organism evidence="2 3">
    <name type="scientific">Candidatus Roizmanbacteria bacterium CG10_big_fil_rev_8_21_14_0_10_45_7</name>
    <dbReference type="NCBI Taxonomy" id="1974854"/>
    <lineage>
        <taxon>Bacteria</taxon>
        <taxon>Candidatus Roizmaniibacteriota</taxon>
    </lineage>
</organism>
<gene>
    <name evidence="2" type="ORF">COU89_02150</name>
</gene>
<feature type="transmembrane region" description="Helical" evidence="1">
    <location>
        <begin position="6"/>
        <end position="24"/>
    </location>
</feature>
<sequence length="166" mass="18121">MNKKLYILAALILIALALMGVFYYRQYQQNKTVPTIKTSSLSHENFISQMGNATYQVERKAVLLRKGRNADDTILLNTDLLSVGDLVGDNSASAVTILNNTVSGNSYLVAMVQQGQNSKAYRILQSVPLGTGEITAITITANTVVVKTKDGIKTFAYTGTQLKEKQ</sequence>
<keyword evidence="1" id="KW-1133">Transmembrane helix</keyword>
<reference evidence="3" key="1">
    <citation type="submission" date="2017-09" db="EMBL/GenBank/DDBJ databases">
        <title>Depth-based differentiation of microbial function through sediment-hosted aquifers and enrichment of novel symbionts in the deep terrestrial subsurface.</title>
        <authorList>
            <person name="Probst A.J."/>
            <person name="Ladd B."/>
            <person name="Jarett J.K."/>
            <person name="Geller-Mcgrath D.E."/>
            <person name="Sieber C.M.K."/>
            <person name="Emerson J.B."/>
            <person name="Anantharaman K."/>
            <person name="Thomas B.C."/>
            <person name="Malmstrom R."/>
            <person name="Stieglmeier M."/>
            <person name="Klingl A."/>
            <person name="Woyke T."/>
            <person name="Ryan C.M."/>
            <person name="Banfield J.F."/>
        </authorList>
    </citation>
    <scope>NUCLEOTIDE SEQUENCE [LARGE SCALE GENOMIC DNA]</scope>
</reference>
<proteinExistence type="predicted"/>
<accession>A0A2M8KUQ5</accession>
<dbReference type="AlphaFoldDB" id="A0A2M8KUQ5"/>
<evidence type="ECO:0000256" key="1">
    <source>
        <dbReference type="SAM" id="Phobius"/>
    </source>
</evidence>
<keyword evidence="1" id="KW-0812">Transmembrane</keyword>
<dbReference type="EMBL" id="PFEE01000047">
    <property type="protein sequence ID" value="PJE63664.1"/>
    <property type="molecule type" value="Genomic_DNA"/>
</dbReference>